<dbReference type="EMBL" id="CM047582">
    <property type="protein sequence ID" value="KAI9915852.1"/>
    <property type="molecule type" value="Genomic_DNA"/>
</dbReference>
<proteinExistence type="predicted"/>
<reference evidence="1 2" key="1">
    <citation type="journal article" date="2022" name="bioRxiv">
        <title>The genome of the oomycete Peronosclerospora sorghi, a cosmopolitan pathogen of maize and sorghum, is inflated with dispersed pseudogenes.</title>
        <authorList>
            <person name="Fletcher K."/>
            <person name="Martin F."/>
            <person name="Isakeit T."/>
            <person name="Cavanaugh K."/>
            <person name="Magill C."/>
            <person name="Michelmore R."/>
        </authorList>
    </citation>
    <scope>NUCLEOTIDE SEQUENCE [LARGE SCALE GENOMIC DNA]</scope>
    <source>
        <strain evidence="1">P6</strain>
    </source>
</reference>
<protein>
    <submittedName>
        <fullName evidence="1">Uncharacterized protein</fullName>
    </submittedName>
</protein>
<comment type="caution">
    <text evidence="1">The sequence shown here is derived from an EMBL/GenBank/DDBJ whole genome shotgun (WGS) entry which is preliminary data.</text>
</comment>
<name>A0ACC0WBQ3_9STRA</name>
<accession>A0ACC0WBQ3</accession>
<organism evidence="1 2">
    <name type="scientific">Peronosclerospora sorghi</name>
    <dbReference type="NCBI Taxonomy" id="230839"/>
    <lineage>
        <taxon>Eukaryota</taxon>
        <taxon>Sar</taxon>
        <taxon>Stramenopiles</taxon>
        <taxon>Oomycota</taxon>
        <taxon>Peronosporomycetes</taxon>
        <taxon>Peronosporales</taxon>
        <taxon>Peronosporaceae</taxon>
        <taxon>Peronosclerospora</taxon>
    </lineage>
</organism>
<keyword evidence="2" id="KW-1185">Reference proteome</keyword>
<dbReference type="Proteomes" id="UP001163321">
    <property type="component" value="Chromosome 3"/>
</dbReference>
<evidence type="ECO:0000313" key="1">
    <source>
        <dbReference type="EMBL" id="KAI9915852.1"/>
    </source>
</evidence>
<evidence type="ECO:0000313" key="2">
    <source>
        <dbReference type="Proteomes" id="UP001163321"/>
    </source>
</evidence>
<sequence length="76" mass="8955">MKQTRHAQIQVNQVVMHVFCAMGGFYPVTLHVQHFRLMSFLRWLDPSRQSLYTRDPTFAFLPTGGSTRDRRTCARR</sequence>
<gene>
    <name evidence="1" type="ORF">PsorP6_007505</name>
</gene>